<dbReference type="PANTHER" id="PTHR37331">
    <property type="entry name" value="YALI0F11671P"/>
    <property type="match status" value="1"/>
</dbReference>
<proteinExistence type="predicted"/>
<dbReference type="EMBL" id="KZ819603">
    <property type="protein sequence ID" value="PWN35605.1"/>
    <property type="molecule type" value="Genomic_DNA"/>
</dbReference>
<dbReference type="Proteomes" id="UP000245771">
    <property type="component" value="Unassembled WGS sequence"/>
</dbReference>
<dbReference type="InParanoid" id="A0A316VJC8"/>
<protein>
    <submittedName>
        <fullName evidence="1">Uncharacterized protein</fullName>
    </submittedName>
</protein>
<accession>A0A316VJC8</accession>
<organism evidence="1 2">
    <name type="scientific">Meira miltonrushii</name>
    <dbReference type="NCBI Taxonomy" id="1280837"/>
    <lineage>
        <taxon>Eukaryota</taxon>
        <taxon>Fungi</taxon>
        <taxon>Dikarya</taxon>
        <taxon>Basidiomycota</taxon>
        <taxon>Ustilaginomycotina</taxon>
        <taxon>Exobasidiomycetes</taxon>
        <taxon>Exobasidiales</taxon>
        <taxon>Brachybasidiaceae</taxon>
        <taxon>Meira</taxon>
    </lineage>
</organism>
<dbReference type="GeneID" id="37023515"/>
<reference evidence="1 2" key="1">
    <citation type="journal article" date="2018" name="Mol. Biol. Evol.">
        <title>Broad Genomic Sampling Reveals a Smut Pathogenic Ancestry of the Fungal Clade Ustilaginomycotina.</title>
        <authorList>
            <person name="Kijpornyongpan T."/>
            <person name="Mondo S.J."/>
            <person name="Barry K."/>
            <person name="Sandor L."/>
            <person name="Lee J."/>
            <person name="Lipzen A."/>
            <person name="Pangilinan J."/>
            <person name="LaButti K."/>
            <person name="Hainaut M."/>
            <person name="Henrissat B."/>
            <person name="Grigoriev I.V."/>
            <person name="Spatafora J.W."/>
            <person name="Aime M.C."/>
        </authorList>
    </citation>
    <scope>NUCLEOTIDE SEQUENCE [LARGE SCALE GENOMIC DNA]</scope>
    <source>
        <strain evidence="1 2">MCA 3882</strain>
    </source>
</reference>
<name>A0A316VJC8_9BASI</name>
<evidence type="ECO:0000313" key="2">
    <source>
        <dbReference type="Proteomes" id="UP000245771"/>
    </source>
</evidence>
<gene>
    <name evidence="1" type="ORF">FA14DRAFT_189549</name>
</gene>
<dbReference type="AlphaFoldDB" id="A0A316VJC8"/>
<keyword evidence="2" id="KW-1185">Reference proteome</keyword>
<dbReference type="PANTHER" id="PTHR37331:SF1">
    <property type="entry name" value="YALI0F11671P"/>
    <property type="match status" value="1"/>
</dbReference>
<dbReference type="OrthoDB" id="5397701at2759"/>
<evidence type="ECO:0000313" key="1">
    <source>
        <dbReference type="EMBL" id="PWN35605.1"/>
    </source>
</evidence>
<dbReference type="RefSeq" id="XP_025355907.1">
    <property type="nucleotide sequence ID" value="XM_025501734.1"/>
</dbReference>
<sequence length="243" mass="26947">MRSQSLIRRAGVSLRSVEASTSRSAAIPTISNALHSPTGRIGRSRNSNVPMSHFPALTRSFHSTRSVNLASQTVKDPSHPTGIYFHPLPSSNQYAISLLPKSPSSPTSASIIGFIKDQPDSSGEIYDIAVRNPDLVEPHPPFIQLMHDVLKNECVPQDGLLEYEAYLRTDGFAHVADPRHPLMPGRIPTPENIIAMVAFTEGQIRPDSYEPNDVYRIVTSEEGFIQLRPNWLDLVTKRCKEIN</sequence>
<dbReference type="STRING" id="1280837.A0A316VJC8"/>